<dbReference type="Pfam" id="PF13585">
    <property type="entry name" value="CHU_C"/>
    <property type="match status" value="1"/>
</dbReference>
<feature type="signal peptide" evidence="1">
    <location>
        <begin position="1"/>
        <end position="19"/>
    </location>
</feature>
<dbReference type="Proteomes" id="UP000199138">
    <property type="component" value="Unassembled WGS sequence"/>
</dbReference>
<proteinExistence type="predicted"/>
<reference evidence="2 3" key="1">
    <citation type="submission" date="2016-10" db="EMBL/GenBank/DDBJ databases">
        <authorList>
            <person name="de Groot N.N."/>
        </authorList>
    </citation>
    <scope>NUCLEOTIDE SEQUENCE [LARGE SCALE GENOMIC DNA]</scope>
    <source>
        <strain evidence="2 3">CGMCC 1.12333</strain>
    </source>
</reference>
<dbReference type="NCBIfam" id="TIGR04131">
    <property type="entry name" value="Bac_Flav_CTERM"/>
    <property type="match status" value="1"/>
</dbReference>
<feature type="chain" id="PRO_5011613635" evidence="1">
    <location>
        <begin position="20"/>
        <end position="1604"/>
    </location>
</feature>
<protein>
    <submittedName>
        <fullName evidence="2">Gliding motility-associated C-terminal domain-containing protein</fullName>
    </submittedName>
</protein>
<dbReference type="NCBIfam" id="NF038133">
    <property type="entry name" value="choice_anch_L"/>
    <property type="match status" value="1"/>
</dbReference>
<dbReference type="OrthoDB" id="9765926at2"/>
<dbReference type="InterPro" id="IPR049804">
    <property type="entry name" value="Choice_anch_L"/>
</dbReference>
<gene>
    <name evidence="2" type="ORF">SAMN05216480_1028</name>
</gene>
<name>A0A1I7FLT1_9FLAO</name>
<dbReference type="EMBL" id="FPBK01000002">
    <property type="protein sequence ID" value="SFU37098.1"/>
    <property type="molecule type" value="Genomic_DNA"/>
</dbReference>
<evidence type="ECO:0000256" key="1">
    <source>
        <dbReference type="SAM" id="SignalP"/>
    </source>
</evidence>
<evidence type="ECO:0000313" key="3">
    <source>
        <dbReference type="Proteomes" id="UP000199138"/>
    </source>
</evidence>
<accession>A0A1I7FLT1</accession>
<keyword evidence="3" id="KW-1185">Reference proteome</keyword>
<sequence>MRTKLLLALTVLLSITVKAQQVIVDSEMTPEELIEDVLFQGCIEISNVSSPINGNINGLNSFGYFQKSNSNFPFEDGLVLTTGNANSTGNSFNTTPLNEGETSWGSDPDLEEVLGVSSTMNTTVIEFDFITASNNISFNYILASEEYLNDYPCNYSDSFAFLIKPSDNSAPYTNITLVPDTDTPVSTQNIRPEIVGFCGALNQEYFDGFNVGDTNYNGRTAVLTAQTTIQPNVSYHIKLAIADQFDENFDSAVFIEGNTFSTQVDLGDVVNTCNDVYELNTGIDNSEAVFSWSFEGNPLPFTTPSITATESGTYSVSVSVPYASSICEIEDAVVVNLNGVEDSSPVTDLEVCEQTNNILPTTFDLTLKNEELSASVPFENATITYYISEEDALNNDNSITNYSGTTPTTIWAKIQDPISQCIAYNSFDLILNTPPVLLEPDNLLVCDDDNDGHAYFELSEAGNQATSYNSNLSISYYTSLGNAVDEQEAIESYYQNVSNPQTIYIKATNNDTGCSSITTVTLEIGTGPELLNSTLEIDACDPEANGYTTFNLNDQIDEIVANSENYTVEFYLSEINAINGEYPIIDPTNFSNTSQYEQIVYAKVINPETGCYTIATLYTYSAMIDSETNTSPYQICDDESGDGVEQFDLNNLEAYIVGELEDVSVTFFTSEEDQANNENALDKEQPYMNTSNPQTLYLLVQKEDACGMLKEINIEVTPYFSINNISSQTVCDTDGDAIASVTTNQFNDVISDGNNYNVVYFLTENDALDNTNPITEFVNTSNPQEIWATVSNSSGSCSDIIHFEIEVLPAPETNTVSDIYICDDDNDGLYTVNLTSVESQLLNNSNGVTVDYYTNQEDATAGTNAVENPSSFETSTTEIYAVTTSNTTGCESVQMFTIYVAFFPELTDNADFMLCEGDGNETEAFFLEDYDTTILNNEEGMFVTYFETATDAYNNTNAINKSSGYENTANPQTLYARRQSEFDNSCFAVDPITISVNSYPVFDDPQDLSLCDDISNDGFETFDLNLAIDEMNIDTSSYEVSFHVSQNDANSGTNELPLTFTNTVNPQTIWAKIATPEGCYEAVSFKLNVVHVGLINTPSPISYCDDDYNGYEYVDLTSDDVDVLMIRQNEISLTYYETEEAAINETNAIADPVHYQVNTNETTTVYIVATNNISGCSLYVPLEVTIYETPQFVEENNFNICQDNVSQIDLQTLNELTLENTEGVSVSYFTSLTNAESNTNAISNTYNISSVGVQTLYARATNSNGCFAIGEVNFQVFQNPIAYEAADLRTCTNEVVSEFDLTIQLTTILGTQDPSLFSVELFLSADEANTNTNAIENLVAYEAYDNETIYARVTNTQTGCYSISTFMIHLDPYPIIPITDDFVLCLNDPLIIADAYTGNDMDTYEWSTGATTPEIEITETGIYSVTVTSERGCATTKYFGVTESESASITNIETVSFSDNNTIMVTAEGIGNYMYSLDGGTPQTSNVFENVQIGYHHVEVVDINGCSGTVSTDIAVLGFPKYFTPNGDGVNDHWNVFGFETLKTSYVSIFDRYGKLLKIIKPGDAGWDGRLNGSELPSTDYWFKAEINDVDEPFEAQGHFTLKR</sequence>
<dbReference type="STRING" id="1224947.SAMN05216480_1028"/>
<dbReference type="RefSeq" id="WP_093023493.1">
    <property type="nucleotide sequence ID" value="NZ_FPBK01000002.1"/>
</dbReference>
<dbReference type="InterPro" id="IPR026341">
    <property type="entry name" value="T9SS_type_B"/>
</dbReference>
<keyword evidence="1" id="KW-0732">Signal</keyword>
<evidence type="ECO:0000313" key="2">
    <source>
        <dbReference type="EMBL" id="SFU37098.1"/>
    </source>
</evidence>
<organism evidence="2 3">
    <name type="scientific">Pustulibacterium marinum</name>
    <dbReference type="NCBI Taxonomy" id="1224947"/>
    <lineage>
        <taxon>Bacteria</taxon>
        <taxon>Pseudomonadati</taxon>
        <taxon>Bacteroidota</taxon>
        <taxon>Flavobacteriia</taxon>
        <taxon>Flavobacteriales</taxon>
        <taxon>Flavobacteriaceae</taxon>
        <taxon>Pustulibacterium</taxon>
    </lineage>
</organism>